<dbReference type="STRING" id="158190.SpiGrapes_2883"/>
<dbReference type="SUPFAM" id="SSF53474">
    <property type="entry name" value="alpha/beta-Hydrolases"/>
    <property type="match status" value="1"/>
</dbReference>
<keyword evidence="3" id="KW-1185">Reference proteome</keyword>
<feature type="domain" description="Fungal lipase-type" evidence="1">
    <location>
        <begin position="60"/>
        <end position="180"/>
    </location>
</feature>
<evidence type="ECO:0000313" key="2">
    <source>
        <dbReference type="EMBL" id="AEV30633.1"/>
    </source>
</evidence>
<dbReference type="HOGENOM" id="CLU_1128486_0_0_12"/>
<dbReference type="InterPro" id="IPR002921">
    <property type="entry name" value="Fungal_lipase-type"/>
</dbReference>
<dbReference type="GO" id="GO:0006629">
    <property type="term" value="P:lipid metabolic process"/>
    <property type="evidence" value="ECO:0007669"/>
    <property type="project" value="InterPro"/>
</dbReference>
<organism evidence="2 3">
    <name type="scientific">Sphaerochaeta pleomorpha (strain ATCC BAA-1885 / DSM 22778 / Grapes)</name>
    <dbReference type="NCBI Taxonomy" id="158190"/>
    <lineage>
        <taxon>Bacteria</taxon>
        <taxon>Pseudomonadati</taxon>
        <taxon>Spirochaetota</taxon>
        <taxon>Spirochaetia</taxon>
        <taxon>Spirochaetales</taxon>
        <taxon>Sphaerochaetaceae</taxon>
        <taxon>Sphaerochaeta</taxon>
    </lineage>
</organism>
<dbReference type="AlphaFoldDB" id="G8QX48"/>
<dbReference type="InterPro" id="IPR029058">
    <property type="entry name" value="AB_hydrolase_fold"/>
</dbReference>
<dbReference type="EMBL" id="CP003155">
    <property type="protein sequence ID" value="AEV30633.1"/>
    <property type="molecule type" value="Genomic_DNA"/>
</dbReference>
<proteinExistence type="predicted"/>
<dbReference type="Proteomes" id="UP000005632">
    <property type="component" value="Chromosome"/>
</dbReference>
<dbReference type="InterPro" id="IPR051218">
    <property type="entry name" value="Sec_MonoDiacylglyc_Lipase"/>
</dbReference>
<gene>
    <name evidence="2" type="ordered locus">SpiGrapes_2883</name>
</gene>
<accession>G8QX48</accession>
<dbReference type="OrthoDB" id="927373at2"/>
<evidence type="ECO:0000313" key="3">
    <source>
        <dbReference type="Proteomes" id="UP000005632"/>
    </source>
</evidence>
<reference evidence="2 3" key="1">
    <citation type="submission" date="2011-11" db="EMBL/GenBank/DDBJ databases">
        <title>Complete sequence of Spirochaeta sp. grapes.</title>
        <authorList>
            <consortium name="US DOE Joint Genome Institute"/>
            <person name="Lucas S."/>
            <person name="Han J."/>
            <person name="Lapidus A."/>
            <person name="Cheng J.-F."/>
            <person name="Goodwin L."/>
            <person name="Pitluck S."/>
            <person name="Peters L."/>
            <person name="Ovchinnikova G."/>
            <person name="Munk A.C."/>
            <person name="Detter J.C."/>
            <person name="Han C."/>
            <person name="Tapia R."/>
            <person name="Land M."/>
            <person name="Hauser L."/>
            <person name="Kyrpides N."/>
            <person name="Ivanova N."/>
            <person name="Pagani I."/>
            <person name="Ritalahtilisa K."/>
            <person name="Loeffler F."/>
            <person name="Woyke T."/>
        </authorList>
    </citation>
    <scope>NUCLEOTIDE SEQUENCE [LARGE SCALE GENOMIC DNA]</scope>
    <source>
        <strain evidence="3">ATCC BAA-1885 / DSM 22778 / Grapes</strain>
    </source>
</reference>
<dbReference type="PANTHER" id="PTHR45856:SF24">
    <property type="entry name" value="FUNGAL LIPASE-LIKE DOMAIN-CONTAINING PROTEIN"/>
    <property type="match status" value="1"/>
</dbReference>
<dbReference type="eggNOG" id="COG0596">
    <property type="taxonomic scope" value="Bacteria"/>
</dbReference>
<evidence type="ECO:0000259" key="1">
    <source>
        <dbReference type="Pfam" id="PF01764"/>
    </source>
</evidence>
<dbReference type="KEGG" id="sgp:SpiGrapes_2883"/>
<name>G8QX48_SPHPG</name>
<dbReference type="PANTHER" id="PTHR45856">
    <property type="entry name" value="ALPHA/BETA-HYDROLASES SUPERFAMILY PROTEIN"/>
    <property type="match status" value="1"/>
</dbReference>
<sequence>MAKAAVVLARNIYVSNKAIESTIKKLGYSKLWIQADETEISKPVAAFAHQKHSGINYYLIIVRGTASFKDLLTDLKAPFDFFSQAADNTFAEFADYLSKTMKKTKEKIKSEKNVFFVVGHSMGGAVANLLSMGLKEYTERNKIFTYTFESPSTGVFEEDASLTNSINIVNESDFVPDLPLPEGRYGKDIRFWPDDLDPELYHTITEEVLDTIMGFTIINKWNNHILDTSLTYVLSRDQGLLKSLIE</sequence>
<dbReference type="Pfam" id="PF01764">
    <property type="entry name" value="Lipase_3"/>
    <property type="match status" value="1"/>
</dbReference>
<dbReference type="Gene3D" id="3.40.50.1820">
    <property type="entry name" value="alpha/beta hydrolase"/>
    <property type="match status" value="1"/>
</dbReference>
<protein>
    <submittedName>
        <fullName evidence="2">Lipase (Class 3)</fullName>
    </submittedName>
</protein>